<dbReference type="SUPFAM" id="SSF81631">
    <property type="entry name" value="PAP/OAS1 substrate-binding domain"/>
    <property type="match status" value="1"/>
</dbReference>
<gene>
    <name evidence="1" type="ORF">C6I21_00470</name>
</gene>
<dbReference type="Proteomes" id="UP000243650">
    <property type="component" value="Unassembled WGS sequence"/>
</dbReference>
<evidence type="ECO:0000313" key="1">
    <source>
        <dbReference type="EMBL" id="PRO67076.1"/>
    </source>
</evidence>
<protein>
    <submittedName>
        <fullName evidence="1">Aminoglycoside adenylyltransferase</fullName>
    </submittedName>
</protein>
<dbReference type="AlphaFoldDB" id="A0A2P6MLB4"/>
<dbReference type="Gene3D" id="3.30.460.10">
    <property type="entry name" value="Beta Polymerase, domain 2"/>
    <property type="match status" value="1"/>
</dbReference>
<reference evidence="1 2" key="1">
    <citation type="submission" date="2018-03" db="EMBL/GenBank/DDBJ databases">
        <title>Bacillus urumqiensis sp. nov., a moderately haloalkaliphilic bacterium isolated from a salt lake.</title>
        <authorList>
            <person name="Zhao B."/>
            <person name="Liao Z."/>
        </authorList>
    </citation>
    <scope>NUCLEOTIDE SEQUENCE [LARGE SCALE GENOMIC DNA]</scope>
    <source>
        <strain evidence="1 2">BZ-SZ-XJ18</strain>
    </source>
</reference>
<dbReference type="InterPro" id="IPR007530">
    <property type="entry name" value="Aminoglycoside_adenylylTfrase"/>
</dbReference>
<dbReference type="InterPro" id="IPR043519">
    <property type="entry name" value="NT_sf"/>
</dbReference>
<evidence type="ECO:0000313" key="2">
    <source>
        <dbReference type="Proteomes" id="UP000243650"/>
    </source>
</evidence>
<keyword evidence="1" id="KW-0808">Transferase</keyword>
<keyword evidence="1" id="KW-0548">Nucleotidyltransferase</keyword>
<organism evidence="1 2">
    <name type="scientific">Alkalicoccus urumqiensis</name>
    <name type="common">Bacillus urumqiensis</name>
    <dbReference type="NCBI Taxonomy" id="1548213"/>
    <lineage>
        <taxon>Bacteria</taxon>
        <taxon>Bacillati</taxon>
        <taxon>Bacillota</taxon>
        <taxon>Bacilli</taxon>
        <taxon>Bacillales</taxon>
        <taxon>Bacillaceae</taxon>
        <taxon>Alkalicoccus</taxon>
    </lineage>
</organism>
<sequence>MRCTMCGKLNEKTAGLKRIVEKTAEECAKIRAAWLNGSLVNPEVTPDPWQDVDAVFAVNDMEPFLSDVSWLSRFGEAAIIQTPDDGVLSPGRKDRYAFLMQFTDGTRLDLTFCLVKDAPRIYREDSLVELLLDKEELLEPAEPDASSWYIQLPSNEEAAACWNEFWWLAPYTARGLLRGEMLYALDHLETARRMLRRMLVWRAVYERGKPFNPGKSDKWLLRCLSEEEEQQLKHTYPQAEAEAVWDAWREAAELMEKSAAALPYAWNWQEAEQVKQLIADWKAAE</sequence>
<dbReference type="GO" id="GO:0016779">
    <property type="term" value="F:nucleotidyltransferase activity"/>
    <property type="evidence" value="ECO:0007669"/>
    <property type="project" value="UniProtKB-KW"/>
</dbReference>
<comment type="caution">
    <text evidence="1">The sequence shown here is derived from an EMBL/GenBank/DDBJ whole genome shotgun (WGS) entry which is preliminary data.</text>
</comment>
<dbReference type="Gene3D" id="1.20.120.330">
    <property type="entry name" value="Nucleotidyltransferases domain 2"/>
    <property type="match status" value="1"/>
</dbReference>
<dbReference type="SUPFAM" id="SSF81301">
    <property type="entry name" value="Nucleotidyltransferase"/>
    <property type="match status" value="1"/>
</dbReference>
<name>A0A2P6MLB4_ALKUR</name>
<dbReference type="EMBL" id="PVNS01000001">
    <property type="protein sequence ID" value="PRO67076.1"/>
    <property type="molecule type" value="Genomic_DNA"/>
</dbReference>
<accession>A0A2P6MLB4</accession>
<keyword evidence="2" id="KW-1185">Reference proteome</keyword>
<dbReference type="Pfam" id="PF04439">
    <property type="entry name" value="Adenyl_transf"/>
    <property type="match status" value="1"/>
</dbReference>
<proteinExistence type="predicted"/>
<dbReference type="OrthoDB" id="9776406at2"/>